<dbReference type="InterPro" id="IPR022764">
    <property type="entry name" value="Peptidase_S54_rhomboid_dom"/>
</dbReference>
<sequence length="421" mass="44638">MESLARGAQMHLRRFVTSSQAPACDSALLASRNVVSLLSQLAGLRNERSSGANSGWPAAGVSTHPFGTWSGSSHGSGCGCATCAESAASASRHSQPGQCTPAHGPGQLQPASQSHHEPATAAGGMLQPLGLLPPLTKRAGSRHLMSSASPAGQLPGSHASAARGLLQLRPLEQQRQQQQQLQPASSHPHHQHQHQQLRQLSGWRRLLPSWQDFRNSAEGPFRQVTNLFLAINVATYLAARFDRGVVLGMAAIPHQIAAGELYRLLTAGFLHTDFLHLLSNMLALHWLGPDLESAAGRGRFAAIYLTAVLAGSAAQYALGGWGTVSWGASGGVSGLFAGYVTYRLRNRAYTGWSSGDISWVLQVVGLNVFLSLAAGGSLAHWAHLGGALGGAAAVLLLGPRYRWRNGFVVDEPLLPLFRSRR</sequence>
<keyword evidence="10" id="KW-1185">Reference proteome</keyword>
<comment type="caution">
    <text evidence="9">The sequence shown here is derived from an EMBL/GenBank/DDBJ whole genome shotgun (WGS) entry which is preliminary data.</text>
</comment>
<evidence type="ECO:0000313" key="10">
    <source>
        <dbReference type="Proteomes" id="UP000613740"/>
    </source>
</evidence>
<gene>
    <name evidence="9" type="ORF">HYH02_008920</name>
</gene>
<dbReference type="OrthoDB" id="418595at2759"/>
<dbReference type="GO" id="GO:0016020">
    <property type="term" value="C:membrane"/>
    <property type="evidence" value="ECO:0007669"/>
    <property type="project" value="UniProtKB-SubCell"/>
</dbReference>
<dbReference type="PANTHER" id="PTHR43731">
    <property type="entry name" value="RHOMBOID PROTEASE"/>
    <property type="match status" value="1"/>
</dbReference>
<feature type="compositionally biased region" description="Low complexity" evidence="6">
    <location>
        <begin position="123"/>
        <end position="135"/>
    </location>
</feature>
<keyword evidence="3 7" id="KW-0812">Transmembrane</keyword>
<protein>
    <recommendedName>
        <fullName evidence="8">Peptidase S54 rhomboid domain-containing protein</fullName>
    </recommendedName>
</protein>
<comment type="similarity">
    <text evidence="2">Belongs to the peptidase S54 family.</text>
</comment>
<evidence type="ECO:0000256" key="4">
    <source>
        <dbReference type="ARBA" id="ARBA00022989"/>
    </source>
</evidence>
<keyword evidence="4 7" id="KW-1133">Transmembrane helix</keyword>
<feature type="region of interest" description="Disordered" evidence="6">
    <location>
        <begin position="173"/>
        <end position="198"/>
    </location>
</feature>
<feature type="compositionally biased region" description="Low complexity" evidence="6">
    <location>
        <begin position="173"/>
        <end position="186"/>
    </location>
</feature>
<feature type="transmembrane region" description="Helical" evidence="7">
    <location>
        <begin position="356"/>
        <end position="374"/>
    </location>
</feature>
<feature type="domain" description="Peptidase S54 rhomboid" evidence="8">
    <location>
        <begin position="259"/>
        <end position="398"/>
    </location>
</feature>
<dbReference type="GO" id="GO:0004252">
    <property type="term" value="F:serine-type endopeptidase activity"/>
    <property type="evidence" value="ECO:0007669"/>
    <property type="project" value="InterPro"/>
</dbReference>
<dbReference type="InterPro" id="IPR035952">
    <property type="entry name" value="Rhomboid-like_sf"/>
</dbReference>
<dbReference type="SUPFAM" id="SSF144091">
    <property type="entry name" value="Rhomboid-like"/>
    <property type="match status" value="1"/>
</dbReference>
<feature type="transmembrane region" description="Helical" evidence="7">
    <location>
        <begin position="324"/>
        <end position="344"/>
    </location>
</feature>
<dbReference type="EMBL" id="JAEHOD010000028">
    <property type="protein sequence ID" value="KAG2445052.1"/>
    <property type="molecule type" value="Genomic_DNA"/>
</dbReference>
<evidence type="ECO:0000256" key="3">
    <source>
        <dbReference type="ARBA" id="ARBA00022692"/>
    </source>
</evidence>
<feature type="region of interest" description="Disordered" evidence="6">
    <location>
        <begin position="92"/>
        <end position="136"/>
    </location>
</feature>
<keyword evidence="5 7" id="KW-0472">Membrane</keyword>
<dbReference type="PANTHER" id="PTHR43731:SF26">
    <property type="entry name" value="RHOMBOID-LIKE PROTEIN 10, CHLOROPLASTIC"/>
    <property type="match status" value="1"/>
</dbReference>
<reference evidence="9" key="1">
    <citation type="journal article" date="2020" name="bioRxiv">
        <title>Comparative genomics of Chlamydomonas.</title>
        <authorList>
            <person name="Craig R.J."/>
            <person name="Hasan A.R."/>
            <person name="Ness R.W."/>
            <person name="Keightley P.D."/>
        </authorList>
    </citation>
    <scope>NUCLEOTIDE SEQUENCE</scope>
    <source>
        <strain evidence="9">CCAP 11/173</strain>
    </source>
</reference>
<proteinExistence type="inferred from homology"/>
<comment type="subcellular location">
    <subcellularLocation>
        <location evidence="1">Membrane</location>
        <topology evidence="1">Multi-pass membrane protein</topology>
    </subcellularLocation>
</comment>
<dbReference type="Gene3D" id="1.20.1540.10">
    <property type="entry name" value="Rhomboid-like"/>
    <property type="match status" value="1"/>
</dbReference>
<accession>A0A835WCV1</accession>
<dbReference type="Proteomes" id="UP000613740">
    <property type="component" value="Unassembled WGS sequence"/>
</dbReference>
<evidence type="ECO:0000256" key="6">
    <source>
        <dbReference type="SAM" id="MobiDB-lite"/>
    </source>
</evidence>
<dbReference type="AlphaFoldDB" id="A0A835WCV1"/>
<evidence type="ECO:0000313" key="9">
    <source>
        <dbReference type="EMBL" id="KAG2445052.1"/>
    </source>
</evidence>
<feature type="transmembrane region" description="Helical" evidence="7">
    <location>
        <begin position="380"/>
        <end position="398"/>
    </location>
</feature>
<evidence type="ECO:0000256" key="1">
    <source>
        <dbReference type="ARBA" id="ARBA00004141"/>
    </source>
</evidence>
<dbReference type="Pfam" id="PF01694">
    <property type="entry name" value="Rhomboid"/>
    <property type="match status" value="1"/>
</dbReference>
<name>A0A835WCV1_9CHLO</name>
<evidence type="ECO:0000256" key="2">
    <source>
        <dbReference type="ARBA" id="ARBA00009045"/>
    </source>
</evidence>
<evidence type="ECO:0000256" key="7">
    <source>
        <dbReference type="SAM" id="Phobius"/>
    </source>
</evidence>
<dbReference type="InterPro" id="IPR050925">
    <property type="entry name" value="Rhomboid_protease_S54"/>
</dbReference>
<evidence type="ECO:0000259" key="8">
    <source>
        <dbReference type="Pfam" id="PF01694"/>
    </source>
</evidence>
<evidence type="ECO:0000256" key="5">
    <source>
        <dbReference type="ARBA" id="ARBA00023136"/>
    </source>
</evidence>
<organism evidence="9 10">
    <name type="scientific">Chlamydomonas schloesseri</name>
    <dbReference type="NCBI Taxonomy" id="2026947"/>
    <lineage>
        <taxon>Eukaryota</taxon>
        <taxon>Viridiplantae</taxon>
        <taxon>Chlorophyta</taxon>
        <taxon>core chlorophytes</taxon>
        <taxon>Chlorophyceae</taxon>
        <taxon>CS clade</taxon>
        <taxon>Chlamydomonadales</taxon>
        <taxon>Chlamydomonadaceae</taxon>
        <taxon>Chlamydomonas</taxon>
    </lineage>
</organism>